<evidence type="ECO:0000256" key="2">
    <source>
        <dbReference type="ARBA" id="ARBA00023125"/>
    </source>
</evidence>
<reference evidence="6 7" key="1">
    <citation type="submission" date="2017-11" db="EMBL/GenBank/DDBJ databases">
        <title>Population delineation of vibrios coincides with oyster pathogenicity.</title>
        <authorList>
            <person name="Bruto M."/>
            <person name="Labreuche Y."/>
            <person name="James A."/>
            <person name="Piel D."/>
            <person name="Chenivesse S."/>
            <person name="Petton B."/>
            <person name="Polz M.F."/>
            <person name="Le Roux F."/>
        </authorList>
    </citation>
    <scope>NUCLEOTIDE SEQUENCE [LARGE SCALE GENOMIC DNA]</scope>
    <source>
        <strain evidence="6 7">1F_55</strain>
    </source>
</reference>
<organism evidence="6 7">
    <name type="scientific">Vibrio splendidus</name>
    <dbReference type="NCBI Taxonomy" id="29497"/>
    <lineage>
        <taxon>Bacteria</taxon>
        <taxon>Pseudomonadati</taxon>
        <taxon>Pseudomonadota</taxon>
        <taxon>Gammaproteobacteria</taxon>
        <taxon>Vibrionales</taxon>
        <taxon>Vibrionaceae</taxon>
        <taxon>Vibrio</taxon>
    </lineage>
</organism>
<evidence type="ECO:0000259" key="5">
    <source>
        <dbReference type="PROSITE" id="PS50977"/>
    </source>
</evidence>
<dbReference type="PANTHER" id="PTHR47506">
    <property type="entry name" value="TRANSCRIPTIONAL REGULATORY PROTEIN"/>
    <property type="match status" value="1"/>
</dbReference>
<keyword evidence="1" id="KW-0805">Transcription regulation</keyword>
<dbReference type="InterPro" id="IPR009057">
    <property type="entry name" value="Homeodomain-like_sf"/>
</dbReference>
<feature type="DNA-binding region" description="H-T-H motif" evidence="4">
    <location>
        <begin position="59"/>
        <end position="78"/>
    </location>
</feature>
<dbReference type="Gene3D" id="1.10.357.10">
    <property type="entry name" value="Tetracycline Repressor, domain 2"/>
    <property type="match status" value="1"/>
</dbReference>
<dbReference type="PROSITE" id="PS50977">
    <property type="entry name" value="HTH_TETR_2"/>
    <property type="match status" value="1"/>
</dbReference>
<feature type="domain" description="HTH tetR-type" evidence="5">
    <location>
        <begin position="36"/>
        <end position="96"/>
    </location>
</feature>
<dbReference type="Proteomes" id="UP000244080">
    <property type="component" value="Unassembled WGS sequence"/>
</dbReference>
<evidence type="ECO:0000256" key="4">
    <source>
        <dbReference type="PROSITE-ProRule" id="PRU00335"/>
    </source>
</evidence>
<dbReference type="Pfam" id="PF00440">
    <property type="entry name" value="TetR_N"/>
    <property type="match status" value="1"/>
</dbReference>
<proteinExistence type="predicted"/>
<evidence type="ECO:0000256" key="1">
    <source>
        <dbReference type="ARBA" id="ARBA00023015"/>
    </source>
</evidence>
<dbReference type="SUPFAM" id="SSF46689">
    <property type="entry name" value="Homeodomain-like"/>
    <property type="match status" value="1"/>
</dbReference>
<protein>
    <submittedName>
        <fullName evidence="6">TetR/AcrR family transcriptional regulator</fullName>
    </submittedName>
</protein>
<gene>
    <name evidence="6" type="ORF">CWO36_06215</name>
</gene>
<dbReference type="InterPro" id="IPR001647">
    <property type="entry name" value="HTH_TetR"/>
</dbReference>
<sequence length="210" mass="23909">MTLISCIKLLLQLPKLTEPSTIEFRGRLMPKIVDHDQRREEIALKAAGVFLEFGYKDLGMRQLCSHLNMSKSAVYHYYKSKDELFKAATEAIVRHDGGNLAELPLAVEATTEQKIENFVQIFQAIESRHFQEMKLVFDYIDVIGQDAVAQDPSMAIANEKYQQLIARYVDEKNVLPLFSILIGLLTHQTLCGGTLETDHVRSVVRKQIDK</sequence>
<evidence type="ECO:0000313" key="6">
    <source>
        <dbReference type="EMBL" id="PTP21024.1"/>
    </source>
</evidence>
<comment type="caution">
    <text evidence="6">The sequence shown here is derived from an EMBL/GenBank/DDBJ whole genome shotgun (WGS) entry which is preliminary data.</text>
</comment>
<dbReference type="AlphaFoldDB" id="A0A2T5EKK8"/>
<accession>A0A2T5EKK8</accession>
<evidence type="ECO:0000313" key="7">
    <source>
        <dbReference type="Proteomes" id="UP000244080"/>
    </source>
</evidence>
<dbReference type="PANTHER" id="PTHR47506:SF3">
    <property type="entry name" value="HTH-TYPE TRANSCRIPTIONAL REGULATOR LMRA"/>
    <property type="match status" value="1"/>
</dbReference>
<evidence type="ECO:0000256" key="3">
    <source>
        <dbReference type="ARBA" id="ARBA00023163"/>
    </source>
</evidence>
<name>A0A2T5EKK8_VIBSP</name>
<dbReference type="EMBL" id="PIGA01000008">
    <property type="protein sequence ID" value="PTP21024.1"/>
    <property type="molecule type" value="Genomic_DNA"/>
</dbReference>
<keyword evidence="3" id="KW-0804">Transcription</keyword>
<keyword evidence="2 4" id="KW-0238">DNA-binding</keyword>
<dbReference type="GO" id="GO:0003677">
    <property type="term" value="F:DNA binding"/>
    <property type="evidence" value="ECO:0007669"/>
    <property type="project" value="UniProtKB-UniRule"/>
</dbReference>